<reference evidence="1 2" key="1">
    <citation type="submission" date="2024-01" db="EMBL/GenBank/DDBJ databases">
        <title>Genome assemblies of Stephania.</title>
        <authorList>
            <person name="Yang L."/>
        </authorList>
    </citation>
    <scope>NUCLEOTIDE SEQUENCE [LARGE SCALE GENOMIC DNA]</scope>
    <source>
        <strain evidence="1">QJT</strain>
        <tissue evidence="1">Leaf</tissue>
    </source>
</reference>
<comment type="caution">
    <text evidence="1">The sequence shown here is derived from an EMBL/GenBank/DDBJ whole genome shotgun (WGS) entry which is preliminary data.</text>
</comment>
<sequence>MVTILACFFQKVLRHLQKLKHQKSQMKLAVRITKWLKNALGQNAKFTYDELAIITDFIIEHRDYRSIEDLYEFLEHMFVHMLNKLLIWLPNAIYKSIVESGSEDFEERMKFALKALLKIEQLEEIVQWSFPSGTTITSLITDEAPVLLRRRDMPLKISKTFAGTSRSMIFSGNRINVPMAAHEVIIEIE</sequence>
<dbReference type="EMBL" id="JBBNAE010000003">
    <property type="protein sequence ID" value="KAK9137818.1"/>
    <property type="molecule type" value="Genomic_DNA"/>
</dbReference>
<evidence type="ECO:0000313" key="1">
    <source>
        <dbReference type="EMBL" id="KAK9137818.1"/>
    </source>
</evidence>
<accession>A0AAP0JPF8</accession>
<dbReference type="AlphaFoldDB" id="A0AAP0JPF8"/>
<name>A0AAP0JPF8_9MAGN</name>
<proteinExistence type="predicted"/>
<dbReference type="Proteomes" id="UP001417504">
    <property type="component" value="Unassembled WGS sequence"/>
</dbReference>
<gene>
    <name evidence="1" type="ORF">Sjap_008412</name>
</gene>
<keyword evidence="2" id="KW-1185">Reference proteome</keyword>
<protein>
    <submittedName>
        <fullName evidence="1">Uncharacterized protein</fullName>
    </submittedName>
</protein>
<organism evidence="1 2">
    <name type="scientific">Stephania japonica</name>
    <dbReference type="NCBI Taxonomy" id="461633"/>
    <lineage>
        <taxon>Eukaryota</taxon>
        <taxon>Viridiplantae</taxon>
        <taxon>Streptophyta</taxon>
        <taxon>Embryophyta</taxon>
        <taxon>Tracheophyta</taxon>
        <taxon>Spermatophyta</taxon>
        <taxon>Magnoliopsida</taxon>
        <taxon>Ranunculales</taxon>
        <taxon>Menispermaceae</taxon>
        <taxon>Menispermoideae</taxon>
        <taxon>Cissampelideae</taxon>
        <taxon>Stephania</taxon>
    </lineage>
</organism>
<evidence type="ECO:0000313" key="2">
    <source>
        <dbReference type="Proteomes" id="UP001417504"/>
    </source>
</evidence>